<gene>
    <name evidence="2" type="ORF">NDU88_003521</name>
</gene>
<feature type="region of interest" description="Disordered" evidence="1">
    <location>
        <begin position="59"/>
        <end position="86"/>
    </location>
</feature>
<name>A0AAV7T5L0_PLEWA</name>
<reference evidence="2" key="1">
    <citation type="journal article" date="2022" name="bioRxiv">
        <title>Sequencing and chromosome-scale assembly of the giantPleurodeles waltlgenome.</title>
        <authorList>
            <person name="Brown T."/>
            <person name="Elewa A."/>
            <person name="Iarovenko S."/>
            <person name="Subramanian E."/>
            <person name="Araus A.J."/>
            <person name="Petzold A."/>
            <person name="Susuki M."/>
            <person name="Suzuki K.-i.T."/>
            <person name="Hayashi T."/>
            <person name="Toyoda A."/>
            <person name="Oliveira C."/>
            <person name="Osipova E."/>
            <person name="Leigh N.D."/>
            <person name="Simon A."/>
            <person name="Yun M.H."/>
        </authorList>
    </citation>
    <scope>NUCLEOTIDE SEQUENCE</scope>
    <source>
        <strain evidence="2">20211129_DDA</strain>
        <tissue evidence="2">Liver</tissue>
    </source>
</reference>
<feature type="compositionally biased region" description="Basic and acidic residues" evidence="1">
    <location>
        <begin position="9"/>
        <end position="18"/>
    </location>
</feature>
<evidence type="ECO:0000313" key="3">
    <source>
        <dbReference type="Proteomes" id="UP001066276"/>
    </source>
</evidence>
<proteinExistence type="predicted"/>
<evidence type="ECO:0000256" key="1">
    <source>
        <dbReference type="SAM" id="MobiDB-lite"/>
    </source>
</evidence>
<evidence type="ECO:0000313" key="2">
    <source>
        <dbReference type="EMBL" id="KAJ1171661.1"/>
    </source>
</evidence>
<accession>A0AAV7T5L0</accession>
<keyword evidence="3" id="KW-1185">Reference proteome</keyword>
<organism evidence="2 3">
    <name type="scientific">Pleurodeles waltl</name>
    <name type="common">Iberian ribbed newt</name>
    <dbReference type="NCBI Taxonomy" id="8319"/>
    <lineage>
        <taxon>Eukaryota</taxon>
        <taxon>Metazoa</taxon>
        <taxon>Chordata</taxon>
        <taxon>Craniata</taxon>
        <taxon>Vertebrata</taxon>
        <taxon>Euteleostomi</taxon>
        <taxon>Amphibia</taxon>
        <taxon>Batrachia</taxon>
        <taxon>Caudata</taxon>
        <taxon>Salamandroidea</taxon>
        <taxon>Salamandridae</taxon>
        <taxon>Pleurodelinae</taxon>
        <taxon>Pleurodeles</taxon>
    </lineage>
</organism>
<protein>
    <submittedName>
        <fullName evidence="2">Uncharacterized protein</fullName>
    </submittedName>
</protein>
<feature type="region of interest" description="Disordered" evidence="1">
    <location>
        <begin position="1"/>
        <end position="25"/>
    </location>
</feature>
<dbReference type="EMBL" id="JANPWB010000007">
    <property type="protein sequence ID" value="KAJ1171661.1"/>
    <property type="molecule type" value="Genomic_DNA"/>
</dbReference>
<sequence>MHIACSRAITDDPIEHGGHVKSISGPTPLCVWFELREFIEVMAGTVVLSLSMSALVPKGPTSAPGHTRFVTSDGNTDRRTRVRSAP</sequence>
<comment type="caution">
    <text evidence="2">The sequence shown here is derived from an EMBL/GenBank/DDBJ whole genome shotgun (WGS) entry which is preliminary data.</text>
</comment>
<dbReference type="AlphaFoldDB" id="A0AAV7T5L0"/>
<dbReference type="Proteomes" id="UP001066276">
    <property type="component" value="Chromosome 4_1"/>
</dbReference>